<feature type="domain" description="HTH araC/xylS-type" evidence="3">
    <location>
        <begin position="184"/>
        <end position="281"/>
    </location>
</feature>
<dbReference type="Pfam" id="PF12833">
    <property type="entry name" value="HTH_18"/>
    <property type="match status" value="1"/>
</dbReference>
<keyword evidence="4" id="KW-0238">DNA-binding</keyword>
<dbReference type="STRING" id="1391627.SAMN05216464_117110"/>
<dbReference type="PROSITE" id="PS01124">
    <property type="entry name" value="HTH_ARAC_FAMILY_2"/>
    <property type="match status" value="1"/>
</dbReference>
<gene>
    <name evidence="4" type="ORF">SAMN05216464_117110</name>
</gene>
<dbReference type="InterPro" id="IPR009057">
    <property type="entry name" value="Homeodomain-like_sf"/>
</dbReference>
<keyword evidence="2" id="KW-0804">Transcription</keyword>
<dbReference type="PANTHER" id="PTHR47893">
    <property type="entry name" value="REGULATORY PROTEIN PCHR"/>
    <property type="match status" value="1"/>
</dbReference>
<dbReference type="Pfam" id="PF22200">
    <property type="entry name" value="ExsA_N"/>
    <property type="match status" value="1"/>
</dbReference>
<dbReference type="PANTHER" id="PTHR47893:SF1">
    <property type="entry name" value="REGULATORY PROTEIN PCHR"/>
    <property type="match status" value="1"/>
</dbReference>
<sequence>MNNIYIPEATQNQQRICAGDISFVHYTENDSLKNSRVIFNCYAISFVINGEKAIFRPSNNTIVETGEGIVIPQGNSIMAEHTLNEHKYASILLFFPASLATDFLNKHKLQAKTPTAQSVDYIKFRQTNYMAGYLKSVLALIHDDQPLPYELALHKVEELLLVLLQNNREALIALLQNNAVSPSFHLKNLVENNLFNNLTLDELAFLAHKSLATFKRDFEKIYRVAPAKYIRERKMEIARQELAQGKNASSLYIDLGYDNLSNFSSAFKKQFGVSPRQYQLSAQAV</sequence>
<evidence type="ECO:0000259" key="3">
    <source>
        <dbReference type="PROSITE" id="PS01124"/>
    </source>
</evidence>
<evidence type="ECO:0000256" key="1">
    <source>
        <dbReference type="ARBA" id="ARBA00023015"/>
    </source>
</evidence>
<keyword evidence="1" id="KW-0805">Transcription regulation</keyword>
<reference evidence="4 5" key="1">
    <citation type="submission" date="2016-10" db="EMBL/GenBank/DDBJ databases">
        <authorList>
            <person name="de Groot N.N."/>
        </authorList>
    </citation>
    <scope>NUCLEOTIDE SEQUENCE [LARGE SCALE GENOMIC DNA]</scope>
    <source>
        <strain evidence="4 5">47C3B</strain>
    </source>
</reference>
<evidence type="ECO:0000313" key="4">
    <source>
        <dbReference type="EMBL" id="SDF41385.1"/>
    </source>
</evidence>
<evidence type="ECO:0000313" key="5">
    <source>
        <dbReference type="Proteomes" id="UP000199072"/>
    </source>
</evidence>
<dbReference type="GO" id="GO:0043565">
    <property type="term" value="F:sequence-specific DNA binding"/>
    <property type="evidence" value="ECO:0007669"/>
    <property type="project" value="InterPro"/>
</dbReference>
<dbReference type="EMBL" id="FNAI01000017">
    <property type="protein sequence ID" value="SDF41385.1"/>
    <property type="molecule type" value="Genomic_DNA"/>
</dbReference>
<dbReference type="Proteomes" id="UP000199072">
    <property type="component" value="Unassembled WGS sequence"/>
</dbReference>
<keyword evidence="5" id="KW-1185">Reference proteome</keyword>
<dbReference type="InterPro" id="IPR018060">
    <property type="entry name" value="HTH_AraC"/>
</dbReference>
<dbReference type="InterPro" id="IPR053142">
    <property type="entry name" value="PchR_regulatory_protein"/>
</dbReference>
<dbReference type="RefSeq" id="WP_091155247.1">
    <property type="nucleotide sequence ID" value="NZ_FNAI01000017.1"/>
</dbReference>
<evidence type="ECO:0000256" key="2">
    <source>
        <dbReference type="ARBA" id="ARBA00023163"/>
    </source>
</evidence>
<dbReference type="GO" id="GO:0003700">
    <property type="term" value="F:DNA-binding transcription factor activity"/>
    <property type="evidence" value="ECO:0007669"/>
    <property type="project" value="InterPro"/>
</dbReference>
<accession>A0A1G7KVZ4</accession>
<dbReference type="AlphaFoldDB" id="A0A1G7KVZ4"/>
<protein>
    <submittedName>
        <fullName evidence="4">AraC-type DNA-binding protein</fullName>
    </submittedName>
</protein>
<name>A0A1G7KVZ4_9SPHI</name>
<organism evidence="4 5">
    <name type="scientific">Mucilaginibacter pineti</name>
    <dbReference type="NCBI Taxonomy" id="1391627"/>
    <lineage>
        <taxon>Bacteria</taxon>
        <taxon>Pseudomonadati</taxon>
        <taxon>Bacteroidota</taxon>
        <taxon>Sphingobacteriia</taxon>
        <taxon>Sphingobacteriales</taxon>
        <taxon>Sphingobacteriaceae</taxon>
        <taxon>Mucilaginibacter</taxon>
    </lineage>
</organism>
<dbReference type="InterPro" id="IPR054015">
    <property type="entry name" value="ExsA-like_N"/>
</dbReference>
<proteinExistence type="predicted"/>
<dbReference type="OrthoDB" id="4480133at2"/>
<dbReference type="Gene3D" id="1.10.10.60">
    <property type="entry name" value="Homeodomain-like"/>
    <property type="match status" value="2"/>
</dbReference>
<dbReference type="SMART" id="SM00342">
    <property type="entry name" value="HTH_ARAC"/>
    <property type="match status" value="1"/>
</dbReference>
<dbReference type="SUPFAM" id="SSF46689">
    <property type="entry name" value="Homeodomain-like"/>
    <property type="match status" value="2"/>
</dbReference>